<evidence type="ECO:0000313" key="4">
    <source>
        <dbReference type="Proteomes" id="UP000612055"/>
    </source>
</evidence>
<accession>A0A836C749</accession>
<evidence type="ECO:0000256" key="1">
    <source>
        <dbReference type="ARBA" id="ARBA00004430"/>
    </source>
</evidence>
<organism evidence="3 4">
    <name type="scientific">Edaphochlamys debaryana</name>
    <dbReference type="NCBI Taxonomy" id="47281"/>
    <lineage>
        <taxon>Eukaryota</taxon>
        <taxon>Viridiplantae</taxon>
        <taxon>Chlorophyta</taxon>
        <taxon>core chlorophytes</taxon>
        <taxon>Chlorophyceae</taxon>
        <taxon>CS clade</taxon>
        <taxon>Chlamydomonadales</taxon>
        <taxon>Chlamydomonadales incertae sedis</taxon>
        <taxon>Edaphochlamys</taxon>
    </lineage>
</organism>
<dbReference type="Proteomes" id="UP000612055">
    <property type="component" value="Unassembled WGS sequence"/>
</dbReference>
<comment type="caution">
    <text evidence="3">The sequence shown here is derived from an EMBL/GenBank/DDBJ whole genome shotgun (WGS) entry which is preliminary data.</text>
</comment>
<dbReference type="AlphaFoldDB" id="A0A836C749"/>
<feature type="region of interest" description="Disordered" evidence="2">
    <location>
        <begin position="290"/>
        <end position="334"/>
    </location>
</feature>
<protein>
    <submittedName>
        <fullName evidence="3">Uncharacterized protein</fullName>
    </submittedName>
</protein>
<dbReference type="EMBL" id="JAEHOE010000002">
    <property type="protein sequence ID" value="KAG2501387.1"/>
    <property type="molecule type" value="Genomic_DNA"/>
</dbReference>
<keyword evidence="4" id="KW-1185">Reference proteome</keyword>
<comment type="subcellular location">
    <subcellularLocation>
        <location evidence="1">Cytoplasm</location>
        <location evidence="1">Cytoskeleton</location>
        <location evidence="1">Cilium axoneme</location>
    </subcellularLocation>
</comment>
<sequence length="587" mass="63402">MKLDKLGEQEALSILGCFPCPSPAITSLHINGRTLTPVTARAIGAAFPELTELVVDRSSWNRACDSAAEGLALLVGSAGGAEKAAQPALLPRLEHLALWDCHSPLITTALSGAQRLKTLYTDATLHGSGLTASLARAGPQLAALSAVVAEPASVLPALLPPLTGLRRLFLGDAKCRLEPSLLACLPHLEELAATGALLDVRGLGQLSQLRVLRVESLGVGEVGMRGHYGSGESDHSYLTEVEWEWSEEPVPPLEVHGPWAIYPLPSQLALLELTGRRQSVEALARLQWPERGGGGSGLPTAGELLGGERGSGAAKAAAQPGPSENSGGGLQLLPSAGSVTLMVTPDRHTRSRDGRLRPAGEEALVRAILALADWAPGLPAVRISYPFYDPEDYPPDSDHLQPATASHAPWLEALSQLPSLRRLQLRGVELQREEIKTIVRRLPRLEELSLLGPCLYPLDSVPLLRHLRRLKLLKLDAQWWQNFLPGPPSSYTSRRRGEDRWQRGAAFATKLLPLFTAVEGKAGFRGQLELLYDWRWDDQTNDYPGWDNGPQRWETEGGNAAEDVQKALAGKLKRRGLTAQVKTGGWD</sequence>
<dbReference type="SUPFAM" id="SSF52047">
    <property type="entry name" value="RNI-like"/>
    <property type="match status" value="1"/>
</dbReference>
<name>A0A836C749_9CHLO</name>
<evidence type="ECO:0000313" key="3">
    <source>
        <dbReference type="EMBL" id="KAG2501387.1"/>
    </source>
</evidence>
<proteinExistence type="predicted"/>
<dbReference type="GO" id="GO:0005930">
    <property type="term" value="C:axoneme"/>
    <property type="evidence" value="ECO:0007669"/>
    <property type="project" value="UniProtKB-SubCell"/>
</dbReference>
<reference evidence="3" key="1">
    <citation type="journal article" date="2020" name="bioRxiv">
        <title>Comparative genomics of Chlamydomonas.</title>
        <authorList>
            <person name="Craig R.J."/>
            <person name="Hasan A.R."/>
            <person name="Ness R.W."/>
            <person name="Keightley P.D."/>
        </authorList>
    </citation>
    <scope>NUCLEOTIDE SEQUENCE</scope>
    <source>
        <strain evidence="3">CCAP 11/70</strain>
    </source>
</reference>
<dbReference type="Gene3D" id="3.80.10.10">
    <property type="entry name" value="Ribonuclease Inhibitor"/>
    <property type="match status" value="2"/>
</dbReference>
<gene>
    <name evidence="3" type="ORF">HYH03_001175</name>
</gene>
<evidence type="ECO:0000256" key="2">
    <source>
        <dbReference type="SAM" id="MobiDB-lite"/>
    </source>
</evidence>
<dbReference type="InterPro" id="IPR032675">
    <property type="entry name" value="LRR_dom_sf"/>
</dbReference>